<keyword evidence="1 2" id="KW-0238">DNA-binding</keyword>
<proteinExistence type="predicted"/>
<evidence type="ECO:0000256" key="1">
    <source>
        <dbReference type="ARBA" id="ARBA00023125"/>
    </source>
</evidence>
<organism evidence="4 5">
    <name type="scientific">Nocardia xishanensis</name>
    <dbReference type="NCBI Taxonomy" id="238964"/>
    <lineage>
        <taxon>Bacteria</taxon>
        <taxon>Bacillati</taxon>
        <taxon>Actinomycetota</taxon>
        <taxon>Actinomycetes</taxon>
        <taxon>Mycobacteriales</taxon>
        <taxon>Nocardiaceae</taxon>
        <taxon>Nocardia</taxon>
    </lineage>
</organism>
<evidence type="ECO:0000256" key="2">
    <source>
        <dbReference type="PROSITE-ProRule" id="PRU00335"/>
    </source>
</evidence>
<dbReference type="SUPFAM" id="SSF46689">
    <property type="entry name" value="Homeodomain-like"/>
    <property type="match status" value="1"/>
</dbReference>
<dbReference type="InterPro" id="IPR050109">
    <property type="entry name" value="HTH-type_TetR-like_transc_reg"/>
</dbReference>
<feature type="DNA-binding region" description="H-T-H motif" evidence="2">
    <location>
        <begin position="17"/>
        <end position="36"/>
    </location>
</feature>
<sequence>MAAASEVFGRRGYYATVMEHVCEQARVSKPIVYAHFPGKLGLYLAVVEMHVDAWVDSMRKALRSETGSERRMRAATSATFDFVDRRPRSYRLVFASDAGGEPPVRRRLARSAEDCVDAVCEAMNREGNDFRARMVATGLVGAWQAAATDWVESGRPVAKADAVEATVAMCWSGLTRMPVHPSPHGS</sequence>
<feature type="domain" description="HTH tetR-type" evidence="3">
    <location>
        <begin position="1"/>
        <end position="54"/>
    </location>
</feature>
<accession>A0ABW7WRH7</accession>
<dbReference type="Pfam" id="PF00440">
    <property type="entry name" value="TetR_N"/>
    <property type="match status" value="1"/>
</dbReference>
<keyword evidence="5" id="KW-1185">Reference proteome</keyword>
<dbReference type="SUPFAM" id="SSF48498">
    <property type="entry name" value="Tetracyclin repressor-like, C-terminal domain"/>
    <property type="match status" value="1"/>
</dbReference>
<dbReference type="InterPro" id="IPR036271">
    <property type="entry name" value="Tet_transcr_reg_TetR-rel_C_sf"/>
</dbReference>
<dbReference type="PROSITE" id="PS50977">
    <property type="entry name" value="HTH_TETR_2"/>
    <property type="match status" value="1"/>
</dbReference>
<dbReference type="PANTHER" id="PTHR30055:SF160">
    <property type="entry name" value="TRANSCRIPTIONAL REGULATORY PROTEIN (PROBABLY ASNC-FAMILY)-RELATED"/>
    <property type="match status" value="1"/>
</dbReference>
<gene>
    <name evidence="4" type="ORF">ACH49W_00355</name>
</gene>
<name>A0ABW7WRH7_9NOCA</name>
<dbReference type="RefSeq" id="WP_357400864.1">
    <property type="nucleotide sequence ID" value="NZ_JBEYCD010000001.1"/>
</dbReference>
<evidence type="ECO:0000259" key="3">
    <source>
        <dbReference type="PROSITE" id="PS50977"/>
    </source>
</evidence>
<dbReference type="PANTHER" id="PTHR30055">
    <property type="entry name" value="HTH-TYPE TRANSCRIPTIONAL REGULATOR RUTR"/>
    <property type="match status" value="1"/>
</dbReference>
<evidence type="ECO:0000313" key="4">
    <source>
        <dbReference type="EMBL" id="MFI2471804.1"/>
    </source>
</evidence>
<evidence type="ECO:0000313" key="5">
    <source>
        <dbReference type="Proteomes" id="UP001611415"/>
    </source>
</evidence>
<protein>
    <submittedName>
        <fullName evidence="4">TetR/AcrR family transcriptional regulator</fullName>
    </submittedName>
</protein>
<dbReference type="EMBL" id="JBIRYO010000001">
    <property type="protein sequence ID" value="MFI2471804.1"/>
    <property type="molecule type" value="Genomic_DNA"/>
</dbReference>
<reference evidence="4 5" key="1">
    <citation type="submission" date="2024-10" db="EMBL/GenBank/DDBJ databases">
        <title>The Natural Products Discovery Center: Release of the First 8490 Sequenced Strains for Exploring Actinobacteria Biosynthetic Diversity.</title>
        <authorList>
            <person name="Kalkreuter E."/>
            <person name="Kautsar S.A."/>
            <person name="Yang D."/>
            <person name="Bader C.D."/>
            <person name="Teijaro C.N."/>
            <person name="Fluegel L."/>
            <person name="Davis C.M."/>
            <person name="Simpson J.R."/>
            <person name="Lauterbach L."/>
            <person name="Steele A.D."/>
            <person name="Gui C."/>
            <person name="Meng S."/>
            <person name="Li G."/>
            <person name="Viehrig K."/>
            <person name="Ye F."/>
            <person name="Su P."/>
            <person name="Kiefer A.F."/>
            <person name="Nichols A."/>
            <person name="Cepeda A.J."/>
            <person name="Yan W."/>
            <person name="Fan B."/>
            <person name="Jiang Y."/>
            <person name="Adhikari A."/>
            <person name="Zheng C.-J."/>
            <person name="Schuster L."/>
            <person name="Cowan T.M."/>
            <person name="Smanski M.J."/>
            <person name="Chevrette M.G."/>
            <person name="De Carvalho L.P.S."/>
            <person name="Shen B."/>
        </authorList>
    </citation>
    <scope>NUCLEOTIDE SEQUENCE [LARGE SCALE GENOMIC DNA]</scope>
    <source>
        <strain evidence="4 5">NPDC019275</strain>
    </source>
</reference>
<comment type="caution">
    <text evidence="4">The sequence shown here is derived from an EMBL/GenBank/DDBJ whole genome shotgun (WGS) entry which is preliminary data.</text>
</comment>
<dbReference type="InterPro" id="IPR009057">
    <property type="entry name" value="Homeodomain-like_sf"/>
</dbReference>
<dbReference type="InterPro" id="IPR001647">
    <property type="entry name" value="HTH_TetR"/>
</dbReference>
<dbReference type="Gene3D" id="1.10.357.10">
    <property type="entry name" value="Tetracycline Repressor, domain 2"/>
    <property type="match status" value="1"/>
</dbReference>
<dbReference type="Proteomes" id="UP001611415">
    <property type="component" value="Unassembled WGS sequence"/>
</dbReference>